<sequence length="1053" mass="121312">MQTTQPTPFYIFNASAGSGKTFTIVKKYLSLLFTSTQKDFYKNILAITFTNKAVAEMKSRIIETLRAFAEEETPSNFEALKSSIEQETGLSSIEIHQKSKLILESILHNYAAFEISTIDGFTHRVLRTFAKDLGIAVNFEVEMDTGLVLSEAVDRLIEKAGKDKELTQILIDFALSKADDDKSWDIAKDLNDIAKLLINENYMQPLEVLKKYDLNDFKTFEKALKEKIKLLGEIAKAESVAFFDLIHTNGLDVKDFSSGYIPKYFQKVIDGDNWYPSGSKWQQNIETQAPYAKKQTADKKVVMDGILPKIASHYRLVEKAAFQQELYNQVIKNLNSLSLLNAISKEVELLKKERDILLISDFNKKISESVKNQPVPFIYERLGERYQDYFIDEFQDTSELQWNNLIPLISNSLSAYSDSGKLGSLHLVGDAKQSIYRWRGGKAEQFITLSAENEESISNNPFSVEKKVENLPSNWRSKAEVVDFNNSFFGHASSYLETDTYKDLFLNAAQHIEKKEGGYVQIDFIEAENVEEKNELYPQRVLELILDLESKGYQKEDICILVRKKSQGYAIAEFLNENEIPIISSETLLINQSKEVQFINHLLQLSVYPQDDQAKFGILYYLWEQQDNKTDIFEFIYPKLDLIGQEFFDVLEKNQLVFNLAHFQKIPFYDGLEYLIRCFQLQEKSNAYLQFYLDFVYEFTQKNSGGVLHFLEEWELKKDRLSIVAPEGQDAVQIMTVHKSKGLEFPIVIHPYANEAIDDTSKDFLWVELEDEDLPIPLGYLRASKKLLDFQGDAAAKYSQLLKETQFDVLNVLYVAFTRAKNQLFILSELDVDRNKNTYPNKTSGILIDYLKLQNKWNDSLSYSFGTLINPQQREEIDIPPIFQEMISSAPTHHDIDVVTKSGSLWGTKQEASIDFGNTLHEIFNEITYKNDVEKALKNAVQTSLIEKENEDTYRKSLEALIHHPELTAYFSKEYSVFTEKEILYQAEFKRLDRLCIKQKEAVIIDYKTGDISPTHKNQINTYAMAVESLGFKVIKKILIYLEDNAKLKIVYI</sequence>
<dbReference type="PROSITE" id="PS51198">
    <property type="entry name" value="UVRD_HELICASE_ATP_BIND"/>
    <property type="match status" value="1"/>
</dbReference>
<dbReference type="InterPro" id="IPR014017">
    <property type="entry name" value="DNA_helicase_UvrD-like_C"/>
</dbReference>
<dbReference type="InterPro" id="IPR038726">
    <property type="entry name" value="PDDEXK_AddAB-type"/>
</dbReference>
<dbReference type="EC" id="5.6.2.4" evidence="12"/>
<feature type="domain" description="UvrD-like helicase C-terminal" evidence="16">
    <location>
        <begin position="479"/>
        <end position="742"/>
    </location>
</feature>
<feature type="binding site" evidence="14">
    <location>
        <begin position="14"/>
        <end position="21"/>
    </location>
    <ligand>
        <name>ATP</name>
        <dbReference type="ChEBI" id="CHEBI:30616"/>
    </ligand>
</feature>
<keyword evidence="2 14" id="KW-0547">Nucleotide-binding</keyword>
<evidence type="ECO:0000256" key="3">
    <source>
        <dbReference type="ARBA" id="ARBA00022763"/>
    </source>
</evidence>
<dbReference type="InterPro" id="IPR011604">
    <property type="entry name" value="PDDEXK-like_dom_sf"/>
</dbReference>
<organism evidence="17 18">
    <name type="scientific">Mesonia algae</name>
    <dbReference type="NCBI Taxonomy" id="213248"/>
    <lineage>
        <taxon>Bacteria</taxon>
        <taxon>Pseudomonadati</taxon>
        <taxon>Bacteroidota</taxon>
        <taxon>Flavobacteriia</taxon>
        <taxon>Flavobacteriales</taxon>
        <taxon>Flavobacteriaceae</taxon>
        <taxon>Mesonia</taxon>
    </lineage>
</organism>
<evidence type="ECO:0000256" key="4">
    <source>
        <dbReference type="ARBA" id="ARBA00022801"/>
    </source>
</evidence>
<dbReference type="Pfam" id="PF13361">
    <property type="entry name" value="UvrD_C"/>
    <property type="match status" value="2"/>
</dbReference>
<dbReference type="EMBL" id="QKYV01000003">
    <property type="protein sequence ID" value="PZW41806.1"/>
    <property type="molecule type" value="Genomic_DNA"/>
</dbReference>
<evidence type="ECO:0000256" key="7">
    <source>
        <dbReference type="ARBA" id="ARBA00022840"/>
    </source>
</evidence>
<keyword evidence="4 14" id="KW-0378">Hydrolase</keyword>
<dbReference type="InterPro" id="IPR000212">
    <property type="entry name" value="DNA_helicase_UvrD/REP"/>
</dbReference>
<dbReference type="GO" id="GO:0004527">
    <property type="term" value="F:exonuclease activity"/>
    <property type="evidence" value="ECO:0007669"/>
    <property type="project" value="UniProtKB-KW"/>
</dbReference>
<gene>
    <name evidence="17" type="ORF">LX95_01490</name>
</gene>
<evidence type="ECO:0000259" key="15">
    <source>
        <dbReference type="PROSITE" id="PS51198"/>
    </source>
</evidence>
<dbReference type="GO" id="GO:0003677">
    <property type="term" value="F:DNA binding"/>
    <property type="evidence" value="ECO:0007669"/>
    <property type="project" value="UniProtKB-KW"/>
</dbReference>
<dbReference type="GO" id="GO:0005829">
    <property type="term" value="C:cytosol"/>
    <property type="evidence" value="ECO:0007669"/>
    <property type="project" value="TreeGrafter"/>
</dbReference>
<comment type="caution">
    <text evidence="17">The sequence shown here is derived from an EMBL/GenBank/DDBJ whole genome shotgun (WGS) entry which is preliminary data.</text>
</comment>
<dbReference type="PANTHER" id="PTHR11070:SF67">
    <property type="entry name" value="DNA 3'-5' HELICASE"/>
    <property type="match status" value="1"/>
</dbReference>
<keyword evidence="1" id="KW-0540">Nuclease</keyword>
<reference evidence="17 18" key="1">
    <citation type="submission" date="2018-06" db="EMBL/GenBank/DDBJ databases">
        <title>Genomic Encyclopedia of Archaeal and Bacterial Type Strains, Phase II (KMG-II): from individual species to whole genera.</title>
        <authorList>
            <person name="Goeker M."/>
        </authorList>
    </citation>
    <scope>NUCLEOTIDE SEQUENCE [LARGE SCALE GENOMIC DNA]</scope>
    <source>
        <strain evidence="17 18">DSM 15361</strain>
    </source>
</reference>
<dbReference type="Proteomes" id="UP000249542">
    <property type="component" value="Unassembled WGS sequence"/>
</dbReference>
<dbReference type="Gene3D" id="3.40.50.300">
    <property type="entry name" value="P-loop containing nucleotide triphosphate hydrolases"/>
    <property type="match status" value="3"/>
</dbReference>
<dbReference type="RefSeq" id="WP_111540825.1">
    <property type="nucleotide sequence ID" value="NZ_QKYV01000003.1"/>
</dbReference>
<keyword evidence="3" id="KW-0227">DNA damage</keyword>
<keyword evidence="18" id="KW-1185">Reference proteome</keyword>
<dbReference type="Pfam" id="PF12705">
    <property type="entry name" value="PDDEXK_1"/>
    <property type="match status" value="1"/>
</dbReference>
<dbReference type="PANTHER" id="PTHR11070">
    <property type="entry name" value="UVRD / RECB / PCRA DNA HELICASE FAMILY MEMBER"/>
    <property type="match status" value="1"/>
</dbReference>
<comment type="catalytic activity">
    <reaction evidence="11">
        <text>Couples ATP hydrolysis with the unwinding of duplex DNA by translocating in the 3'-5' direction.</text>
        <dbReference type="EC" id="5.6.2.4"/>
    </reaction>
</comment>
<evidence type="ECO:0000256" key="14">
    <source>
        <dbReference type="PROSITE-ProRule" id="PRU00560"/>
    </source>
</evidence>
<accession>A0A2W7I4L6</accession>
<protein>
    <recommendedName>
        <fullName evidence="12">DNA 3'-5' helicase</fullName>
        <ecNumber evidence="12">5.6.2.4</ecNumber>
    </recommendedName>
</protein>
<evidence type="ECO:0000256" key="13">
    <source>
        <dbReference type="ARBA" id="ARBA00048988"/>
    </source>
</evidence>
<evidence type="ECO:0000256" key="5">
    <source>
        <dbReference type="ARBA" id="ARBA00022806"/>
    </source>
</evidence>
<dbReference type="GO" id="GO:0005524">
    <property type="term" value="F:ATP binding"/>
    <property type="evidence" value="ECO:0007669"/>
    <property type="project" value="UniProtKB-UniRule"/>
</dbReference>
<dbReference type="AlphaFoldDB" id="A0A2W7I4L6"/>
<keyword evidence="7 14" id="KW-0067">ATP-binding</keyword>
<keyword evidence="6 17" id="KW-0269">Exonuclease</keyword>
<dbReference type="InterPro" id="IPR027417">
    <property type="entry name" value="P-loop_NTPase"/>
</dbReference>
<dbReference type="Gene3D" id="1.10.3170.10">
    <property type="entry name" value="Recbcd, chain B, domain 2"/>
    <property type="match status" value="1"/>
</dbReference>
<feature type="domain" description="UvrD-like helicase ATP-binding" evidence="15">
    <location>
        <begin position="1"/>
        <end position="478"/>
    </location>
</feature>
<proteinExistence type="predicted"/>
<evidence type="ECO:0000256" key="9">
    <source>
        <dbReference type="ARBA" id="ARBA00023204"/>
    </source>
</evidence>
<keyword evidence="10" id="KW-0413">Isomerase</keyword>
<keyword evidence="5 14" id="KW-0347">Helicase</keyword>
<dbReference type="Pfam" id="PF00580">
    <property type="entry name" value="UvrD-helicase"/>
    <property type="match status" value="1"/>
</dbReference>
<evidence type="ECO:0000256" key="2">
    <source>
        <dbReference type="ARBA" id="ARBA00022741"/>
    </source>
</evidence>
<evidence type="ECO:0000313" key="17">
    <source>
        <dbReference type="EMBL" id="PZW41806.1"/>
    </source>
</evidence>
<evidence type="ECO:0000256" key="8">
    <source>
        <dbReference type="ARBA" id="ARBA00023125"/>
    </source>
</evidence>
<dbReference type="GO" id="GO:0000725">
    <property type="term" value="P:recombinational repair"/>
    <property type="evidence" value="ECO:0007669"/>
    <property type="project" value="TreeGrafter"/>
</dbReference>
<dbReference type="SUPFAM" id="SSF52540">
    <property type="entry name" value="P-loop containing nucleoside triphosphate hydrolases"/>
    <property type="match status" value="1"/>
</dbReference>
<dbReference type="Gene3D" id="3.90.320.10">
    <property type="match status" value="1"/>
</dbReference>
<comment type="catalytic activity">
    <reaction evidence="13">
        <text>ATP + H2O = ADP + phosphate + H(+)</text>
        <dbReference type="Rhea" id="RHEA:13065"/>
        <dbReference type="ChEBI" id="CHEBI:15377"/>
        <dbReference type="ChEBI" id="CHEBI:15378"/>
        <dbReference type="ChEBI" id="CHEBI:30616"/>
        <dbReference type="ChEBI" id="CHEBI:43474"/>
        <dbReference type="ChEBI" id="CHEBI:456216"/>
        <dbReference type="EC" id="5.6.2.4"/>
    </reaction>
</comment>
<keyword evidence="9" id="KW-0234">DNA repair</keyword>
<evidence type="ECO:0000256" key="6">
    <source>
        <dbReference type="ARBA" id="ARBA00022839"/>
    </source>
</evidence>
<evidence type="ECO:0000256" key="1">
    <source>
        <dbReference type="ARBA" id="ARBA00022722"/>
    </source>
</evidence>
<dbReference type="GO" id="GO:0043138">
    <property type="term" value="F:3'-5' DNA helicase activity"/>
    <property type="evidence" value="ECO:0007669"/>
    <property type="project" value="UniProtKB-EC"/>
</dbReference>
<evidence type="ECO:0000259" key="16">
    <source>
        <dbReference type="PROSITE" id="PS51217"/>
    </source>
</evidence>
<evidence type="ECO:0000256" key="12">
    <source>
        <dbReference type="ARBA" id="ARBA00034808"/>
    </source>
</evidence>
<keyword evidence="8" id="KW-0238">DNA-binding</keyword>
<evidence type="ECO:0000313" key="18">
    <source>
        <dbReference type="Proteomes" id="UP000249542"/>
    </source>
</evidence>
<evidence type="ECO:0000256" key="11">
    <source>
        <dbReference type="ARBA" id="ARBA00034617"/>
    </source>
</evidence>
<dbReference type="InterPro" id="IPR014016">
    <property type="entry name" value="UvrD-like_ATP-bd"/>
</dbReference>
<name>A0A2W7I4L6_9FLAO</name>
<dbReference type="PROSITE" id="PS51217">
    <property type="entry name" value="UVRD_HELICASE_CTER"/>
    <property type="match status" value="1"/>
</dbReference>
<evidence type="ECO:0000256" key="10">
    <source>
        <dbReference type="ARBA" id="ARBA00023235"/>
    </source>
</evidence>